<dbReference type="Pfam" id="PF02130">
    <property type="entry name" value="YbeY"/>
    <property type="match status" value="1"/>
</dbReference>
<dbReference type="PANTHER" id="PTHR46986:SF1">
    <property type="entry name" value="ENDORIBONUCLEASE YBEY, CHLOROPLASTIC"/>
    <property type="match status" value="1"/>
</dbReference>
<dbReference type="HAMAP" id="MF_00009">
    <property type="entry name" value="Endoribonucl_YbeY"/>
    <property type="match status" value="1"/>
</dbReference>
<name>A0A1B0ZTI1_9RHOB</name>
<evidence type="ECO:0000256" key="1">
    <source>
        <dbReference type="ARBA" id="ARBA00010875"/>
    </source>
</evidence>
<gene>
    <name evidence="8" type="primary">ybeY,yqfG</name>
    <name evidence="7" type="synonym">ybeY</name>
    <name evidence="8" type="ORF">JL2886_02624</name>
</gene>
<feature type="binding site" evidence="7">
    <location>
        <position position="132"/>
    </location>
    <ligand>
        <name>Zn(2+)</name>
        <dbReference type="ChEBI" id="CHEBI:29105"/>
        <note>catalytic</note>
    </ligand>
</feature>
<evidence type="ECO:0000313" key="8">
    <source>
        <dbReference type="EMBL" id="ANP37513.1"/>
    </source>
</evidence>
<keyword evidence="5 7" id="KW-0378">Hydrolase</keyword>
<dbReference type="OrthoDB" id="9807740at2"/>
<dbReference type="SUPFAM" id="SSF55486">
    <property type="entry name" value="Metalloproteases ('zincins'), catalytic domain"/>
    <property type="match status" value="1"/>
</dbReference>
<proteinExistence type="inferred from homology"/>
<feature type="binding site" evidence="7">
    <location>
        <position position="128"/>
    </location>
    <ligand>
        <name>Zn(2+)</name>
        <dbReference type="ChEBI" id="CHEBI:29105"/>
        <note>catalytic</note>
    </ligand>
</feature>
<dbReference type="GO" id="GO:0004521">
    <property type="term" value="F:RNA endonuclease activity"/>
    <property type="evidence" value="ECO:0007669"/>
    <property type="project" value="UniProtKB-UniRule"/>
</dbReference>
<dbReference type="GO" id="GO:0006364">
    <property type="term" value="P:rRNA processing"/>
    <property type="evidence" value="ECO:0007669"/>
    <property type="project" value="UniProtKB-UniRule"/>
</dbReference>
<accession>A0A1B0ZTI1</accession>
<comment type="function">
    <text evidence="7">Single strand-specific metallo-endoribonuclease involved in late-stage 70S ribosome quality control and in maturation of the 3' terminus of the 16S rRNA.</text>
</comment>
<dbReference type="AlphaFoldDB" id="A0A1B0ZTI1"/>
<dbReference type="EC" id="3.1.-.-" evidence="7"/>
<evidence type="ECO:0000256" key="5">
    <source>
        <dbReference type="ARBA" id="ARBA00022801"/>
    </source>
</evidence>
<keyword evidence="7" id="KW-0963">Cytoplasm</keyword>
<evidence type="ECO:0000256" key="3">
    <source>
        <dbReference type="ARBA" id="ARBA00022723"/>
    </source>
</evidence>
<evidence type="ECO:0000256" key="7">
    <source>
        <dbReference type="HAMAP-Rule" id="MF_00009"/>
    </source>
</evidence>
<organism evidence="8 9">
    <name type="scientific">Phaeobacter gallaeciensis</name>
    <dbReference type="NCBI Taxonomy" id="60890"/>
    <lineage>
        <taxon>Bacteria</taxon>
        <taxon>Pseudomonadati</taxon>
        <taxon>Pseudomonadota</taxon>
        <taxon>Alphaproteobacteria</taxon>
        <taxon>Rhodobacterales</taxon>
        <taxon>Roseobacteraceae</taxon>
        <taxon>Phaeobacter</taxon>
    </lineage>
</organism>
<evidence type="ECO:0000256" key="6">
    <source>
        <dbReference type="ARBA" id="ARBA00022833"/>
    </source>
</evidence>
<dbReference type="PATRIC" id="fig|60890.4.peg.2550"/>
<dbReference type="PROSITE" id="PS01306">
    <property type="entry name" value="UPF0054"/>
    <property type="match status" value="1"/>
</dbReference>
<dbReference type="GO" id="GO:0008270">
    <property type="term" value="F:zinc ion binding"/>
    <property type="evidence" value="ECO:0007669"/>
    <property type="project" value="UniProtKB-UniRule"/>
</dbReference>
<keyword evidence="7" id="KW-0690">Ribosome biogenesis</keyword>
<comment type="cofactor">
    <cofactor evidence="7">
        <name>Zn(2+)</name>
        <dbReference type="ChEBI" id="CHEBI:29105"/>
    </cofactor>
    <text evidence="7">Binds 1 zinc ion.</text>
</comment>
<comment type="subcellular location">
    <subcellularLocation>
        <location evidence="7">Cytoplasm</location>
    </subcellularLocation>
</comment>
<evidence type="ECO:0000256" key="4">
    <source>
        <dbReference type="ARBA" id="ARBA00022759"/>
    </source>
</evidence>
<sequence length="170" mass="18392">MTLEIYTEDSRWDAVALEALAERSIGAALAHFDLEAEECEISLLACDDARIADLNAEFREKPTPTNVLSWPAEELSAEEPGGAPLPPETDFTGEISLGDIAIAYETCAREAEEAGKPLADHLCHLLVHGVLHLLGYDHIRDPDATLMEGLEVEILGKLGIDNPYTVNGSP</sequence>
<keyword evidence="4 7" id="KW-0255">Endonuclease</keyword>
<keyword evidence="6 7" id="KW-0862">Zinc</keyword>
<keyword evidence="7" id="KW-0698">rRNA processing</keyword>
<evidence type="ECO:0000256" key="2">
    <source>
        <dbReference type="ARBA" id="ARBA00022722"/>
    </source>
</evidence>
<dbReference type="InterPro" id="IPR023091">
    <property type="entry name" value="MetalPrtase_cat_dom_sf_prd"/>
</dbReference>
<dbReference type="InterPro" id="IPR020549">
    <property type="entry name" value="YbeY_CS"/>
</dbReference>
<dbReference type="GO" id="GO:0005737">
    <property type="term" value="C:cytoplasm"/>
    <property type="evidence" value="ECO:0007669"/>
    <property type="project" value="UniProtKB-SubCell"/>
</dbReference>
<dbReference type="GO" id="GO:0004222">
    <property type="term" value="F:metalloendopeptidase activity"/>
    <property type="evidence" value="ECO:0007669"/>
    <property type="project" value="InterPro"/>
</dbReference>
<feature type="binding site" evidence="7">
    <location>
        <position position="138"/>
    </location>
    <ligand>
        <name>Zn(2+)</name>
        <dbReference type="ChEBI" id="CHEBI:29105"/>
        <note>catalytic</note>
    </ligand>
</feature>
<evidence type="ECO:0000313" key="9">
    <source>
        <dbReference type="Proteomes" id="UP000092565"/>
    </source>
</evidence>
<comment type="similarity">
    <text evidence="1 7">Belongs to the endoribonuclease YbeY family.</text>
</comment>
<reference evidence="8 9" key="1">
    <citation type="submission" date="2016-04" db="EMBL/GenBank/DDBJ databases">
        <authorList>
            <person name="Evans L.H."/>
            <person name="Alamgir A."/>
            <person name="Owens N."/>
            <person name="Weber N.D."/>
            <person name="Virtaneva K."/>
            <person name="Barbian K."/>
            <person name="Babar A."/>
            <person name="Rosenke K."/>
        </authorList>
    </citation>
    <scope>NUCLEOTIDE SEQUENCE [LARGE SCALE GENOMIC DNA]</scope>
    <source>
        <strain evidence="8 9">JL2886</strain>
    </source>
</reference>
<dbReference type="PANTHER" id="PTHR46986">
    <property type="entry name" value="ENDORIBONUCLEASE YBEY, CHLOROPLASTIC"/>
    <property type="match status" value="1"/>
</dbReference>
<dbReference type="EMBL" id="CP015124">
    <property type="protein sequence ID" value="ANP37513.1"/>
    <property type="molecule type" value="Genomic_DNA"/>
</dbReference>
<keyword evidence="2 7" id="KW-0540">Nuclease</keyword>
<dbReference type="NCBIfam" id="TIGR00043">
    <property type="entry name" value="rRNA maturation RNase YbeY"/>
    <property type="match status" value="1"/>
</dbReference>
<dbReference type="Gene3D" id="3.40.390.30">
    <property type="entry name" value="Metalloproteases ('zincins'), catalytic domain"/>
    <property type="match status" value="1"/>
</dbReference>
<keyword evidence="9" id="KW-1185">Reference proteome</keyword>
<protein>
    <recommendedName>
        <fullName evidence="7">Endoribonuclease YbeY</fullName>
        <ecNumber evidence="7">3.1.-.-</ecNumber>
    </recommendedName>
</protein>
<keyword evidence="3 7" id="KW-0479">Metal-binding</keyword>
<dbReference type="InterPro" id="IPR002036">
    <property type="entry name" value="YbeY"/>
</dbReference>
<dbReference type="Proteomes" id="UP000092565">
    <property type="component" value="Chromosome"/>
</dbReference>
<dbReference type="RefSeq" id="WP_065272325.1">
    <property type="nucleotide sequence ID" value="NZ_CP015124.1"/>
</dbReference>